<comment type="caution">
    <text evidence="3">The sequence shown here is derived from an EMBL/GenBank/DDBJ whole genome shotgun (WGS) entry which is preliminary data.</text>
</comment>
<dbReference type="EMBL" id="JACSQN010000003">
    <property type="protein sequence ID" value="MBD7983772.1"/>
    <property type="molecule type" value="Genomic_DNA"/>
</dbReference>
<keyword evidence="4" id="KW-1185">Reference proteome</keyword>
<feature type="domain" description="Putative zinc-finger" evidence="1">
    <location>
        <begin position="6"/>
        <end position="35"/>
    </location>
</feature>
<dbReference type="Pfam" id="PF13786">
    <property type="entry name" value="DUF4179"/>
    <property type="match status" value="1"/>
</dbReference>
<evidence type="ECO:0000313" key="4">
    <source>
        <dbReference type="Proteomes" id="UP000626786"/>
    </source>
</evidence>
<organism evidence="3 4">
    <name type="scientific">Sporosarcina quadrami</name>
    <dbReference type="NCBI Taxonomy" id="2762234"/>
    <lineage>
        <taxon>Bacteria</taxon>
        <taxon>Bacillati</taxon>
        <taxon>Bacillota</taxon>
        <taxon>Bacilli</taxon>
        <taxon>Bacillales</taxon>
        <taxon>Caryophanaceae</taxon>
        <taxon>Sporosarcina</taxon>
    </lineage>
</organism>
<dbReference type="InterPro" id="IPR025436">
    <property type="entry name" value="DUF4179"/>
</dbReference>
<name>A0ABR8U6X8_9BACL</name>
<dbReference type="RefSeq" id="WP_191693644.1">
    <property type="nucleotide sequence ID" value="NZ_JACSQN010000003.1"/>
</dbReference>
<evidence type="ECO:0000313" key="3">
    <source>
        <dbReference type="EMBL" id="MBD7983772.1"/>
    </source>
</evidence>
<evidence type="ECO:0000259" key="2">
    <source>
        <dbReference type="Pfam" id="PF13786"/>
    </source>
</evidence>
<dbReference type="Gene3D" id="2.60.40.1630">
    <property type="entry name" value="bacillus anthracis domain"/>
    <property type="match status" value="1"/>
</dbReference>
<reference evidence="3 4" key="1">
    <citation type="submission" date="2020-08" db="EMBL/GenBank/DDBJ databases">
        <title>A Genomic Blueprint of the Chicken Gut Microbiome.</title>
        <authorList>
            <person name="Gilroy R."/>
            <person name="Ravi A."/>
            <person name="Getino M."/>
            <person name="Pursley I."/>
            <person name="Horton D.L."/>
            <person name="Alikhan N.-F."/>
            <person name="Baker D."/>
            <person name="Gharbi K."/>
            <person name="Hall N."/>
            <person name="Watson M."/>
            <person name="Adriaenssens E.M."/>
            <person name="Foster-Nyarko E."/>
            <person name="Jarju S."/>
            <person name="Secka A."/>
            <person name="Antonio M."/>
            <person name="Oren A."/>
            <person name="Chaudhuri R."/>
            <person name="La Ragione R.M."/>
            <person name="Hildebrand F."/>
            <person name="Pallen M.J."/>
        </authorList>
    </citation>
    <scope>NUCLEOTIDE SEQUENCE [LARGE SCALE GENOMIC DNA]</scope>
    <source>
        <strain evidence="3 4">Sa2YVA2</strain>
    </source>
</reference>
<dbReference type="Pfam" id="PF13490">
    <property type="entry name" value="zf-HC2"/>
    <property type="match status" value="1"/>
</dbReference>
<protein>
    <submittedName>
        <fullName evidence="3">DUF4179 domain-containing protein</fullName>
    </submittedName>
</protein>
<dbReference type="InterPro" id="IPR027383">
    <property type="entry name" value="Znf_put"/>
</dbReference>
<sequence>MNCPTVDKLSQFTDNLLSKEEQHTIEMHVDSCKSCSKVVDAFKEENRFIEETLQTPLLPENFTDLILEQVEPYRKPKKIWRNATWKRVAVSAAGLVLAVGIGVTVNPSFAQFLGGLFSTDQVDDGLKMAADAGLIQRVDLQVEDQGLTFVVEDVIADSSRVSLSYKILNKNGKPMDTDLKFHESGNTVTASDQNGREIGQWGTSWQEGSDYGNIEFSMNNYSESENVTIRFDLVEMNGVKGNWKLEVPIDLQENRKLTKMVDLKNATSVHHGVQVQLKKLQTAPSTAALYFETKFTNDEQQNFEAAKLMLEDKFGKNIMNSLVLGDSTEIMYHIENEDGKVIYSTERTESEASGMLQGSGEDIGAAGGTKWVNSFVPKDENQLTFVLDGVYKTEATDISKTFKPDSIKKDPVVFDFKGNQLTVHSVKKPLFGEDKSVIIKLKGGMESPDASFGDWIAVDGEGNSYPTTYSGSVLNETDENGRHIAKFDLQLIGLEEVPEDLTLHLVSTRSYYPVENQWKVPLMGE</sequence>
<gene>
    <name evidence="3" type="ORF">H9649_04200</name>
</gene>
<accession>A0ABR8U6X8</accession>
<feature type="domain" description="DUF4179" evidence="2">
    <location>
        <begin position="81"/>
        <end position="167"/>
    </location>
</feature>
<evidence type="ECO:0000259" key="1">
    <source>
        <dbReference type="Pfam" id="PF13490"/>
    </source>
</evidence>
<dbReference type="Proteomes" id="UP000626786">
    <property type="component" value="Unassembled WGS sequence"/>
</dbReference>
<proteinExistence type="predicted"/>